<dbReference type="RefSeq" id="WP_149610581.1">
    <property type="nucleotide sequence ID" value="NZ_VTUX01000002.1"/>
</dbReference>
<organism evidence="1 2">
    <name type="scientific">Pseudohalioglobus sediminis</name>
    <dbReference type="NCBI Taxonomy" id="2606449"/>
    <lineage>
        <taxon>Bacteria</taxon>
        <taxon>Pseudomonadati</taxon>
        <taxon>Pseudomonadota</taxon>
        <taxon>Gammaproteobacteria</taxon>
        <taxon>Cellvibrionales</taxon>
        <taxon>Halieaceae</taxon>
        <taxon>Pseudohalioglobus</taxon>
    </lineage>
</organism>
<evidence type="ECO:0000313" key="1">
    <source>
        <dbReference type="EMBL" id="KAA1193474.1"/>
    </source>
</evidence>
<comment type="caution">
    <text evidence="1">The sequence shown here is derived from an EMBL/GenBank/DDBJ whole genome shotgun (WGS) entry which is preliminary data.</text>
</comment>
<sequence>MKYLLILFVVALALAPLTHFLPSKRQRQIARMREYAAVHGLFVEFRDLPAVARSSAPAERKQQVIYYGKRLPPSRGTPRERRAWLAQDGEWQGLQRSWQAPAISAALPAAVLAAGVDEGSCGIYWREDGSEADVQQIVDALMAWEQALCG</sequence>
<reference evidence="1 2" key="1">
    <citation type="submission" date="2019-09" db="EMBL/GenBank/DDBJ databases">
        <authorList>
            <person name="Chen X.-Y."/>
        </authorList>
    </citation>
    <scope>NUCLEOTIDE SEQUENCE [LARGE SCALE GENOMIC DNA]</scope>
    <source>
        <strain evidence="1 2">NY5</strain>
    </source>
</reference>
<keyword evidence="2" id="KW-1185">Reference proteome</keyword>
<dbReference type="Proteomes" id="UP000323708">
    <property type="component" value="Unassembled WGS sequence"/>
</dbReference>
<evidence type="ECO:0000313" key="2">
    <source>
        <dbReference type="Proteomes" id="UP000323708"/>
    </source>
</evidence>
<dbReference type="AlphaFoldDB" id="A0A5B0X271"/>
<name>A0A5B0X271_9GAMM</name>
<proteinExistence type="predicted"/>
<accession>A0A5B0X271</accession>
<gene>
    <name evidence="1" type="ORF">F0M18_06465</name>
</gene>
<protein>
    <submittedName>
        <fullName evidence="1">Uncharacterized protein</fullName>
    </submittedName>
</protein>
<dbReference type="EMBL" id="VTUX01000002">
    <property type="protein sequence ID" value="KAA1193474.1"/>
    <property type="molecule type" value="Genomic_DNA"/>
</dbReference>